<dbReference type="AlphaFoldDB" id="A0A154PLH7"/>
<dbReference type="Proteomes" id="UP000076502">
    <property type="component" value="Unassembled WGS sequence"/>
</dbReference>
<evidence type="ECO:0000313" key="7">
    <source>
        <dbReference type="EMBL" id="KZC12731.1"/>
    </source>
</evidence>
<dbReference type="InterPro" id="IPR012485">
    <property type="entry name" value="CENP-I"/>
</dbReference>
<keyword evidence="5" id="KW-0539">Nucleus</keyword>
<evidence type="ECO:0000313" key="8">
    <source>
        <dbReference type="Proteomes" id="UP000076502"/>
    </source>
</evidence>
<dbReference type="Pfam" id="PF07778">
    <property type="entry name" value="CENP-I"/>
    <property type="match status" value="1"/>
</dbReference>
<protein>
    <submittedName>
        <fullName evidence="7">Centromere protein I</fullName>
    </submittedName>
</protein>
<keyword evidence="8" id="KW-1185">Reference proteome</keyword>
<dbReference type="GO" id="GO:0005634">
    <property type="term" value="C:nucleus"/>
    <property type="evidence" value="ECO:0007669"/>
    <property type="project" value="UniProtKB-SubCell"/>
</dbReference>
<evidence type="ECO:0000256" key="1">
    <source>
        <dbReference type="ARBA" id="ARBA00004123"/>
    </source>
</evidence>
<feature type="non-terminal residue" evidence="7">
    <location>
        <position position="1"/>
    </location>
</feature>
<dbReference type="PANTHER" id="PTHR48208">
    <property type="entry name" value="CENTROMERE PROTEIN I"/>
    <property type="match status" value="1"/>
</dbReference>
<comment type="subcellular location">
    <subcellularLocation>
        <location evidence="2">Chromosome</location>
        <location evidence="2">Centromere</location>
    </subcellularLocation>
    <subcellularLocation>
        <location evidence="1">Nucleus</location>
    </subcellularLocation>
</comment>
<proteinExistence type="inferred from homology"/>
<dbReference type="GO" id="GO:0034080">
    <property type="term" value="P:CENP-A containing chromatin assembly"/>
    <property type="evidence" value="ECO:0007669"/>
    <property type="project" value="TreeGrafter"/>
</dbReference>
<dbReference type="EMBL" id="KQ434972">
    <property type="protein sequence ID" value="KZC12731.1"/>
    <property type="molecule type" value="Genomic_DNA"/>
</dbReference>
<dbReference type="GO" id="GO:0000070">
    <property type="term" value="P:mitotic sister chromatid segregation"/>
    <property type="evidence" value="ECO:0007669"/>
    <property type="project" value="TreeGrafter"/>
</dbReference>
<evidence type="ECO:0000256" key="5">
    <source>
        <dbReference type="ARBA" id="ARBA00023242"/>
    </source>
</evidence>
<gene>
    <name evidence="7" type="ORF">WN55_05331</name>
</gene>
<name>A0A154PLH7_DUFNO</name>
<dbReference type="GO" id="GO:0000939">
    <property type="term" value="C:inner kinetochore"/>
    <property type="evidence" value="ECO:0007669"/>
    <property type="project" value="TreeGrafter"/>
</dbReference>
<sequence length="630" mass="73782">GAQKLVTLVKCLVPRYKIPERTFKLITAWCLSSVNTIPFIVSTSILQWIVGLWDHQLLERKTLNIFYTVFFFVMLKKTSLEKHIARLIYILAKPEDVTRRDVSRLITLQQKYSKPQKHITVLLSLFKSYKPELVPEKIESVNIESVWKPIPEELQKMFQNARVRFENQEIKDLHSKSFNWNTLEHGRTKKSMTPLLPSVRYFQIGSSKHKEKDSTSIFDISSIEELGKSHFSVELPCNAISLLANTAGYHLLTFADFHYQSRFCYNLYNTLIRAFILEDEKFSDEEINKLLDMTAEFSRYMQQGIPVVNHFLNEYLYFNTGEYQSKLLALLQWVTPTSVSDLQENVLVHVQNIYYESSLITKCEIIRTLRILITNLVLRDADNYYTYSFIFNHYRIKKCTIFSEIFDRAQFTPLTSRAVFTPLTWIRVAKKNMFHGLTEFSKDLIICGLNIHVYDTLLLSEALSFYEEICSLEDRSTILSFTLAPPAVIYGGFLTTSCAILSRTCNLLLKYREMSLDFRQRKLVHKQSLQKKNIDISFYCQDIIDALWYDKPFTKRQNKYLFSSIPNKVLNDLEYCDLNHLLNINNHYAILPYKCVLNNAGLDITTKEEARCISLHYYPIVNEFLDMFEA</sequence>
<dbReference type="STRING" id="178035.A0A154PLH7"/>
<evidence type="ECO:0000256" key="6">
    <source>
        <dbReference type="ARBA" id="ARBA00023328"/>
    </source>
</evidence>
<comment type="similarity">
    <text evidence="3">Belongs to the CENP-I/CTF3 family.</text>
</comment>
<organism evidence="7 8">
    <name type="scientific">Dufourea novaeangliae</name>
    <name type="common">Sweat bee</name>
    <dbReference type="NCBI Taxonomy" id="178035"/>
    <lineage>
        <taxon>Eukaryota</taxon>
        <taxon>Metazoa</taxon>
        <taxon>Ecdysozoa</taxon>
        <taxon>Arthropoda</taxon>
        <taxon>Hexapoda</taxon>
        <taxon>Insecta</taxon>
        <taxon>Pterygota</taxon>
        <taxon>Neoptera</taxon>
        <taxon>Endopterygota</taxon>
        <taxon>Hymenoptera</taxon>
        <taxon>Apocrita</taxon>
        <taxon>Aculeata</taxon>
        <taxon>Apoidea</taxon>
        <taxon>Anthophila</taxon>
        <taxon>Halictidae</taxon>
        <taxon>Rophitinae</taxon>
        <taxon>Dufourea</taxon>
    </lineage>
</organism>
<dbReference type="PANTHER" id="PTHR48208:SF2">
    <property type="entry name" value="CENTROMERE PROTEIN I"/>
    <property type="match status" value="1"/>
</dbReference>
<keyword evidence="6" id="KW-0137">Centromere</keyword>
<evidence type="ECO:0000256" key="2">
    <source>
        <dbReference type="ARBA" id="ARBA00004584"/>
    </source>
</evidence>
<keyword evidence="4" id="KW-0158">Chromosome</keyword>
<evidence type="ECO:0000256" key="3">
    <source>
        <dbReference type="ARBA" id="ARBA00005470"/>
    </source>
</evidence>
<evidence type="ECO:0000256" key="4">
    <source>
        <dbReference type="ARBA" id="ARBA00022454"/>
    </source>
</evidence>
<reference evidence="7 8" key="1">
    <citation type="submission" date="2015-07" db="EMBL/GenBank/DDBJ databases">
        <title>The genome of Dufourea novaeangliae.</title>
        <authorList>
            <person name="Pan H."/>
            <person name="Kapheim K."/>
        </authorList>
    </citation>
    <scope>NUCLEOTIDE SEQUENCE [LARGE SCALE GENOMIC DNA]</scope>
    <source>
        <strain evidence="7">0120121106</strain>
        <tissue evidence="7">Whole body</tissue>
    </source>
</reference>
<dbReference type="OrthoDB" id="6347512at2759"/>
<accession>A0A154PLH7</accession>